<dbReference type="RefSeq" id="XP_060323884.1">
    <property type="nucleotide sequence ID" value="XM_060470273.1"/>
</dbReference>
<gene>
    <name evidence="1" type="ORF">EV420DRAFT_1485663</name>
</gene>
<dbReference type="GeneID" id="85353821"/>
<keyword evidence="2" id="KW-1185">Reference proteome</keyword>
<evidence type="ECO:0000313" key="1">
    <source>
        <dbReference type="EMBL" id="KAK0441198.1"/>
    </source>
</evidence>
<dbReference type="Proteomes" id="UP001175211">
    <property type="component" value="Unassembled WGS sequence"/>
</dbReference>
<dbReference type="EMBL" id="JAUEPS010000071">
    <property type="protein sequence ID" value="KAK0441198.1"/>
    <property type="molecule type" value="Genomic_DNA"/>
</dbReference>
<evidence type="ECO:0000313" key="2">
    <source>
        <dbReference type="Proteomes" id="UP001175211"/>
    </source>
</evidence>
<protein>
    <submittedName>
        <fullName evidence="1">Uncharacterized protein</fullName>
    </submittedName>
</protein>
<accession>A0AA39MP78</accession>
<name>A0AA39MP78_ARMTA</name>
<comment type="caution">
    <text evidence="1">The sequence shown here is derived from an EMBL/GenBank/DDBJ whole genome shotgun (WGS) entry which is preliminary data.</text>
</comment>
<sequence length="271" mass="30471">MYWERIRRQRRDFFHECPSFALRRGSASQGKKEQLLPPLGQITDLKLFSKSSISWATHILPLCRNLWRLELWNHLVDFTGPTPTPTVVNGVESLVIAAMASPNVIPFFHFPDVVSLTIKGAGHTISPGRELISFLSLPRTLQLQHLIFDETCITDNFVLEILGHPRPSFLRHLTLTSPSHSNLVPHLKTLKIRVSVPAQDLIDMLKSCLQSSAHCLDSVTLEGGPRLAALDDELSEMAKDFYEFRTLDKVGCKSSVGFSLSKKVSRDDMTN</sequence>
<reference evidence="1" key="1">
    <citation type="submission" date="2023-06" db="EMBL/GenBank/DDBJ databases">
        <authorList>
            <consortium name="Lawrence Berkeley National Laboratory"/>
            <person name="Ahrendt S."/>
            <person name="Sahu N."/>
            <person name="Indic B."/>
            <person name="Wong-Bajracharya J."/>
            <person name="Merenyi Z."/>
            <person name="Ke H.-M."/>
            <person name="Monk M."/>
            <person name="Kocsube S."/>
            <person name="Drula E."/>
            <person name="Lipzen A."/>
            <person name="Balint B."/>
            <person name="Henrissat B."/>
            <person name="Andreopoulos B."/>
            <person name="Martin F.M."/>
            <person name="Harder C.B."/>
            <person name="Rigling D."/>
            <person name="Ford K.L."/>
            <person name="Foster G.D."/>
            <person name="Pangilinan J."/>
            <person name="Papanicolaou A."/>
            <person name="Barry K."/>
            <person name="LaButti K."/>
            <person name="Viragh M."/>
            <person name="Koriabine M."/>
            <person name="Yan M."/>
            <person name="Riley R."/>
            <person name="Champramary S."/>
            <person name="Plett K.L."/>
            <person name="Tsai I.J."/>
            <person name="Slot J."/>
            <person name="Sipos G."/>
            <person name="Plett J."/>
            <person name="Nagy L.G."/>
            <person name="Grigoriev I.V."/>
        </authorList>
    </citation>
    <scope>NUCLEOTIDE SEQUENCE</scope>
    <source>
        <strain evidence="1">CCBAS 213</strain>
    </source>
</reference>
<proteinExistence type="predicted"/>
<dbReference type="AlphaFoldDB" id="A0AA39MP78"/>
<organism evidence="1 2">
    <name type="scientific">Armillaria tabescens</name>
    <name type="common">Ringless honey mushroom</name>
    <name type="synonym">Agaricus tabescens</name>
    <dbReference type="NCBI Taxonomy" id="1929756"/>
    <lineage>
        <taxon>Eukaryota</taxon>
        <taxon>Fungi</taxon>
        <taxon>Dikarya</taxon>
        <taxon>Basidiomycota</taxon>
        <taxon>Agaricomycotina</taxon>
        <taxon>Agaricomycetes</taxon>
        <taxon>Agaricomycetidae</taxon>
        <taxon>Agaricales</taxon>
        <taxon>Marasmiineae</taxon>
        <taxon>Physalacriaceae</taxon>
        <taxon>Desarmillaria</taxon>
    </lineage>
</organism>